<protein>
    <submittedName>
        <fullName evidence="1">Uncharacterized protein</fullName>
    </submittedName>
</protein>
<proteinExistence type="predicted"/>
<name>A0A9X2L1V1_9BACT</name>
<accession>A0A9X2L1V1</accession>
<organism evidence="1 2">
    <name type="scientific">Gracilimonas sediminicola</name>
    <dbReference type="NCBI Taxonomy" id="2952158"/>
    <lineage>
        <taxon>Bacteria</taxon>
        <taxon>Pseudomonadati</taxon>
        <taxon>Balneolota</taxon>
        <taxon>Balneolia</taxon>
        <taxon>Balneolales</taxon>
        <taxon>Balneolaceae</taxon>
        <taxon>Gracilimonas</taxon>
    </lineage>
</organism>
<gene>
    <name evidence="1" type="ORF">NM125_02950</name>
</gene>
<reference evidence="1" key="1">
    <citation type="submission" date="2022-06" db="EMBL/GenBank/DDBJ databases">
        <title>Gracilimonas sp. CAU 1638 isolated from sea sediment.</title>
        <authorList>
            <person name="Kim W."/>
        </authorList>
    </citation>
    <scope>NUCLEOTIDE SEQUENCE</scope>
    <source>
        <strain evidence="1">CAU 1638</strain>
    </source>
</reference>
<dbReference type="EMBL" id="JANDBC010000001">
    <property type="protein sequence ID" value="MCP9290538.1"/>
    <property type="molecule type" value="Genomic_DNA"/>
</dbReference>
<evidence type="ECO:0000313" key="1">
    <source>
        <dbReference type="EMBL" id="MCP9290538.1"/>
    </source>
</evidence>
<dbReference type="RefSeq" id="WP_255132705.1">
    <property type="nucleotide sequence ID" value="NZ_JANDBC010000001.1"/>
</dbReference>
<evidence type="ECO:0000313" key="2">
    <source>
        <dbReference type="Proteomes" id="UP001139125"/>
    </source>
</evidence>
<dbReference type="Proteomes" id="UP001139125">
    <property type="component" value="Unassembled WGS sequence"/>
</dbReference>
<keyword evidence="2" id="KW-1185">Reference proteome</keyword>
<comment type="caution">
    <text evidence="1">The sequence shown here is derived from an EMBL/GenBank/DDBJ whole genome shotgun (WGS) entry which is preliminary data.</text>
</comment>
<dbReference type="AlphaFoldDB" id="A0A9X2L1V1"/>
<sequence>MKNLKPEEIPEKNMERAHKMLLEHFGGEFPEYFINDIDQEWYTHMLAEFLTEADQGDITWSEFDSLRQQVLGNIEMSKETSRSLHNFRYRKMKRPEDIIDSDRTVH</sequence>